<dbReference type="InterPro" id="IPR038352">
    <property type="entry name" value="Imelysin_sf"/>
</dbReference>
<comment type="subcellular location">
    <subcellularLocation>
        <location evidence="1">Cell envelope</location>
    </subcellularLocation>
</comment>
<accession>A0AAE3VQK4</accession>
<dbReference type="Pfam" id="PF09375">
    <property type="entry name" value="Peptidase_M75"/>
    <property type="match status" value="1"/>
</dbReference>
<evidence type="ECO:0000313" key="6">
    <source>
        <dbReference type="EMBL" id="MDQ0316351.1"/>
    </source>
</evidence>
<evidence type="ECO:0000256" key="3">
    <source>
        <dbReference type="SAM" id="MobiDB-lite"/>
    </source>
</evidence>
<evidence type="ECO:0000313" key="7">
    <source>
        <dbReference type="Proteomes" id="UP001229244"/>
    </source>
</evidence>
<dbReference type="EMBL" id="JAUSUL010000002">
    <property type="protein sequence ID" value="MDQ0316351.1"/>
    <property type="molecule type" value="Genomic_DNA"/>
</dbReference>
<dbReference type="Proteomes" id="UP001229244">
    <property type="component" value="Unassembled WGS sequence"/>
</dbReference>
<organism evidence="6 7">
    <name type="scientific">Amorphus orientalis</name>
    <dbReference type="NCBI Taxonomy" id="649198"/>
    <lineage>
        <taxon>Bacteria</taxon>
        <taxon>Pseudomonadati</taxon>
        <taxon>Pseudomonadota</taxon>
        <taxon>Alphaproteobacteria</taxon>
        <taxon>Hyphomicrobiales</taxon>
        <taxon>Amorphaceae</taxon>
        <taxon>Amorphus</taxon>
    </lineage>
</organism>
<dbReference type="GO" id="GO:0030313">
    <property type="term" value="C:cell envelope"/>
    <property type="evidence" value="ECO:0007669"/>
    <property type="project" value="UniProtKB-SubCell"/>
</dbReference>
<dbReference type="RefSeq" id="WP_306886175.1">
    <property type="nucleotide sequence ID" value="NZ_JAUSUL010000002.1"/>
</dbReference>
<evidence type="ECO:0000256" key="4">
    <source>
        <dbReference type="SAM" id="SignalP"/>
    </source>
</evidence>
<evidence type="ECO:0000256" key="2">
    <source>
        <dbReference type="ARBA" id="ARBA00022729"/>
    </source>
</evidence>
<dbReference type="AlphaFoldDB" id="A0AAE3VQK4"/>
<protein>
    <submittedName>
        <fullName evidence="6">Lipoprotein</fullName>
    </submittedName>
</protein>
<dbReference type="InterPro" id="IPR018976">
    <property type="entry name" value="Imelysin-like"/>
</dbReference>
<dbReference type="Gene3D" id="1.20.1420.20">
    <property type="entry name" value="M75 peptidase, HXXE motif"/>
    <property type="match status" value="1"/>
</dbReference>
<evidence type="ECO:0000259" key="5">
    <source>
        <dbReference type="Pfam" id="PF09375"/>
    </source>
</evidence>
<reference evidence="6" key="1">
    <citation type="submission" date="2023-07" db="EMBL/GenBank/DDBJ databases">
        <title>Genomic Encyclopedia of Type Strains, Phase IV (KMG-IV): sequencing the most valuable type-strain genomes for metagenomic binning, comparative biology and taxonomic classification.</title>
        <authorList>
            <person name="Goeker M."/>
        </authorList>
    </citation>
    <scope>NUCLEOTIDE SEQUENCE</scope>
    <source>
        <strain evidence="6">DSM 21202</strain>
    </source>
</reference>
<keyword evidence="7" id="KW-1185">Reference proteome</keyword>
<feature type="region of interest" description="Disordered" evidence="3">
    <location>
        <begin position="116"/>
        <end position="148"/>
    </location>
</feature>
<feature type="domain" description="Imelysin-like" evidence="5">
    <location>
        <begin position="48"/>
        <end position="343"/>
    </location>
</feature>
<comment type="caution">
    <text evidence="6">The sequence shown here is derived from an EMBL/GenBank/DDBJ whole genome shotgun (WGS) entry which is preliminary data.</text>
</comment>
<keyword evidence="2 4" id="KW-0732">Signal</keyword>
<gene>
    <name evidence="6" type="ORF">J2S73_002808</name>
</gene>
<keyword evidence="6" id="KW-0449">Lipoprotein</keyword>
<feature type="compositionally biased region" description="Low complexity" evidence="3">
    <location>
        <begin position="116"/>
        <end position="127"/>
    </location>
</feature>
<feature type="signal peptide" evidence="4">
    <location>
        <begin position="1"/>
        <end position="30"/>
    </location>
</feature>
<feature type="chain" id="PRO_5042035294" evidence="4">
    <location>
        <begin position="31"/>
        <end position="360"/>
    </location>
</feature>
<evidence type="ECO:0000256" key="1">
    <source>
        <dbReference type="ARBA" id="ARBA00004196"/>
    </source>
</evidence>
<proteinExistence type="predicted"/>
<name>A0AAE3VQK4_9HYPH</name>
<sequence>MRTFWRGGTVRITVATVVLSFGLGAAPASAQFNRPVEAMLSAAVEGYIRPGYAALADASNALQTATVRYCANPSDTTRAAVDESFGRTVQALGAVAFLDFGPASINQRLERLKTPAPAAPEDGAAPPELVPGEEGNGPQDVGALSQEPPELQGLPAFERLLVADPAETGSDQFNETCRVAGLIAANVKSIATALDSEWTKDGGYGDWLTSPAADNPAYARSEDALLEVLSAFSRGVDKVHARLGRIGLSDEDTDADRQIGPFGQVDFVFLLDQAQVRGLGQFYQATDLAGATEPPLNERAAWIEAKMTEAAEGLAAIPADTVDQPDDETIEQIAAARSALAEVSEAMRGLTADLELGPAN</sequence>